<feature type="domain" description="N-(5'phosphoribosyl) anthranilate isomerase (PRAI)" evidence="11">
    <location>
        <begin position="3"/>
        <end position="199"/>
    </location>
</feature>
<dbReference type="CDD" id="cd00405">
    <property type="entry name" value="PRAI"/>
    <property type="match status" value="1"/>
</dbReference>
<dbReference type="PANTHER" id="PTHR42894:SF1">
    <property type="entry name" value="N-(5'-PHOSPHORIBOSYL)ANTHRANILATE ISOMERASE"/>
    <property type="match status" value="1"/>
</dbReference>
<sequence length="204" mass="20463">MLVKICGLSTAASAHVAVAAGAGAIGVVMSPSSPRHVTLAQAREVVDAARAVDPGVVTVLVTAELAVADAVREALAAGVDAVQLHGARYGRADLASVAAAGLVPWRAVSLADDPTPVVGAHGEDVLLLDAPVPGSGETWDLTLLGEHRPEGRWLLAGGLTPANVADAVRAVRPWGVDVSSGVESSRGVKDDGLVRAFVEAALAA</sequence>
<dbReference type="InterPro" id="IPR001240">
    <property type="entry name" value="PRAI_dom"/>
</dbReference>
<dbReference type="EC" id="5.3.1.24" evidence="3 9"/>
<keyword evidence="5 9" id="KW-0028">Amino-acid biosynthesis</keyword>
<gene>
    <name evidence="9" type="primary">trpF</name>
    <name evidence="12" type="ORF">IGS67_06890</name>
</gene>
<evidence type="ECO:0000313" key="12">
    <source>
        <dbReference type="EMBL" id="MBD9699218.1"/>
    </source>
</evidence>
<evidence type="ECO:0000256" key="1">
    <source>
        <dbReference type="ARBA" id="ARBA00001164"/>
    </source>
</evidence>
<keyword evidence="10" id="KW-0732">Signal</keyword>
<organism evidence="12 13">
    <name type="scientific">Flavimobilis rhizosphaerae</name>
    <dbReference type="NCBI Taxonomy" id="2775421"/>
    <lineage>
        <taxon>Bacteria</taxon>
        <taxon>Bacillati</taxon>
        <taxon>Actinomycetota</taxon>
        <taxon>Actinomycetes</taxon>
        <taxon>Micrococcales</taxon>
        <taxon>Jonesiaceae</taxon>
        <taxon>Flavimobilis</taxon>
    </lineage>
</organism>
<dbReference type="RefSeq" id="WP_192279108.1">
    <property type="nucleotide sequence ID" value="NZ_JACZDF010000003.1"/>
</dbReference>
<feature type="signal peptide" evidence="10">
    <location>
        <begin position="1"/>
        <end position="19"/>
    </location>
</feature>
<evidence type="ECO:0000256" key="9">
    <source>
        <dbReference type="HAMAP-Rule" id="MF_00135"/>
    </source>
</evidence>
<dbReference type="Gene3D" id="3.20.20.70">
    <property type="entry name" value="Aldolase class I"/>
    <property type="match status" value="1"/>
</dbReference>
<evidence type="ECO:0000256" key="2">
    <source>
        <dbReference type="ARBA" id="ARBA00004664"/>
    </source>
</evidence>
<comment type="pathway">
    <text evidence="2 9">Amino-acid biosynthesis; L-tryptophan biosynthesis; L-tryptophan from chorismate: step 3/5.</text>
</comment>
<keyword evidence="7 9" id="KW-0057">Aromatic amino acid biosynthesis</keyword>
<dbReference type="PANTHER" id="PTHR42894">
    <property type="entry name" value="N-(5'-PHOSPHORIBOSYL)ANTHRANILATE ISOMERASE"/>
    <property type="match status" value="1"/>
</dbReference>
<name>A0ABR9DQ28_9MICO</name>
<accession>A0ABR9DQ28</accession>
<keyword evidence="8 9" id="KW-0413">Isomerase</keyword>
<dbReference type="Pfam" id="PF00697">
    <property type="entry name" value="PRAI"/>
    <property type="match status" value="1"/>
</dbReference>
<keyword evidence="6 9" id="KW-0822">Tryptophan biosynthesis</keyword>
<evidence type="ECO:0000256" key="4">
    <source>
        <dbReference type="ARBA" id="ARBA00022272"/>
    </source>
</evidence>
<evidence type="ECO:0000256" key="10">
    <source>
        <dbReference type="SAM" id="SignalP"/>
    </source>
</evidence>
<dbReference type="Proteomes" id="UP000642107">
    <property type="component" value="Unassembled WGS sequence"/>
</dbReference>
<dbReference type="GO" id="GO:0016853">
    <property type="term" value="F:isomerase activity"/>
    <property type="evidence" value="ECO:0007669"/>
    <property type="project" value="UniProtKB-KW"/>
</dbReference>
<dbReference type="HAMAP" id="MF_00135">
    <property type="entry name" value="PRAI"/>
    <property type="match status" value="1"/>
</dbReference>
<evidence type="ECO:0000259" key="11">
    <source>
        <dbReference type="Pfam" id="PF00697"/>
    </source>
</evidence>
<dbReference type="InterPro" id="IPR013785">
    <property type="entry name" value="Aldolase_TIM"/>
</dbReference>
<dbReference type="SUPFAM" id="SSF51366">
    <property type="entry name" value="Ribulose-phoshate binding barrel"/>
    <property type="match status" value="1"/>
</dbReference>
<evidence type="ECO:0000256" key="7">
    <source>
        <dbReference type="ARBA" id="ARBA00023141"/>
    </source>
</evidence>
<dbReference type="EMBL" id="JACZDF010000003">
    <property type="protein sequence ID" value="MBD9699218.1"/>
    <property type="molecule type" value="Genomic_DNA"/>
</dbReference>
<evidence type="ECO:0000256" key="8">
    <source>
        <dbReference type="ARBA" id="ARBA00023235"/>
    </source>
</evidence>
<keyword evidence="13" id="KW-1185">Reference proteome</keyword>
<dbReference type="InterPro" id="IPR044643">
    <property type="entry name" value="TrpF_fam"/>
</dbReference>
<dbReference type="InterPro" id="IPR011060">
    <property type="entry name" value="RibuloseP-bd_barrel"/>
</dbReference>
<evidence type="ECO:0000256" key="3">
    <source>
        <dbReference type="ARBA" id="ARBA00012572"/>
    </source>
</evidence>
<evidence type="ECO:0000256" key="6">
    <source>
        <dbReference type="ARBA" id="ARBA00022822"/>
    </source>
</evidence>
<evidence type="ECO:0000256" key="5">
    <source>
        <dbReference type="ARBA" id="ARBA00022605"/>
    </source>
</evidence>
<comment type="caution">
    <text evidence="12">The sequence shown here is derived from an EMBL/GenBank/DDBJ whole genome shotgun (WGS) entry which is preliminary data.</text>
</comment>
<proteinExistence type="inferred from homology"/>
<protein>
    <recommendedName>
        <fullName evidence="4 9">N-(5'-phosphoribosyl)anthranilate isomerase</fullName>
        <shortName evidence="9">PRAI</shortName>
        <ecNumber evidence="3 9">5.3.1.24</ecNumber>
    </recommendedName>
</protein>
<evidence type="ECO:0000313" key="13">
    <source>
        <dbReference type="Proteomes" id="UP000642107"/>
    </source>
</evidence>
<comment type="similarity">
    <text evidence="9">Belongs to the TrpF family.</text>
</comment>
<feature type="chain" id="PRO_5045754658" description="N-(5'-phosphoribosyl)anthranilate isomerase" evidence="10">
    <location>
        <begin position="20"/>
        <end position="204"/>
    </location>
</feature>
<comment type="catalytic activity">
    <reaction evidence="1 9">
        <text>N-(5-phospho-beta-D-ribosyl)anthranilate = 1-(2-carboxyphenylamino)-1-deoxy-D-ribulose 5-phosphate</text>
        <dbReference type="Rhea" id="RHEA:21540"/>
        <dbReference type="ChEBI" id="CHEBI:18277"/>
        <dbReference type="ChEBI" id="CHEBI:58613"/>
        <dbReference type="EC" id="5.3.1.24"/>
    </reaction>
</comment>
<reference evidence="12 13" key="1">
    <citation type="submission" date="2020-09" db="EMBL/GenBank/DDBJ databases">
        <title>Flavimobilis rhizosphaerae sp. nov., isolated from rhizosphere soil of Spartina alterniflora.</title>
        <authorList>
            <person name="Hanqin C."/>
        </authorList>
    </citation>
    <scope>NUCLEOTIDE SEQUENCE [LARGE SCALE GENOMIC DNA]</scope>
    <source>
        <strain evidence="12 13">GY 10621</strain>
    </source>
</reference>